<sequence>MKRLISVLLVATLAVSACGFRPLYAGHGSGGSISGQSIAVDNIPGRSGYMLRQALLRDLAIGLPGIESGAVLTVTLDERVERATLLPDGAVSRSYYTATGDYVLQTIDGPIIGNAESQVPFAATQSPYTDVSAQSYAAERAMEELARTIVDRLRIQVQSEQ</sequence>
<dbReference type="AlphaFoldDB" id="A0A399RIK2"/>
<protein>
    <recommendedName>
        <fullName evidence="4">LPS-assembly lipoprotein</fullName>
    </recommendedName>
</protein>
<comment type="caution">
    <text evidence="2">The sequence shown here is derived from an EMBL/GenBank/DDBJ whole genome shotgun (WGS) entry which is preliminary data.</text>
</comment>
<dbReference type="EMBL" id="QWFX01000006">
    <property type="protein sequence ID" value="RIJ30373.1"/>
    <property type="molecule type" value="Genomic_DNA"/>
</dbReference>
<reference evidence="2 3" key="1">
    <citation type="submission" date="2018-08" db="EMBL/GenBank/DDBJ databases">
        <title>Henriciella mobilis sp. nov., isolated from seawater.</title>
        <authorList>
            <person name="Cheng H."/>
            <person name="Wu Y.-H."/>
            <person name="Xu X.-W."/>
            <person name="Guo L.-L."/>
        </authorList>
    </citation>
    <scope>NUCLEOTIDE SEQUENCE [LARGE SCALE GENOMIC DNA]</scope>
    <source>
        <strain evidence="2 3">JN25</strain>
    </source>
</reference>
<gene>
    <name evidence="2" type="ORF">D1223_06965</name>
</gene>
<evidence type="ECO:0000256" key="1">
    <source>
        <dbReference type="SAM" id="SignalP"/>
    </source>
</evidence>
<dbReference type="Proteomes" id="UP000266385">
    <property type="component" value="Unassembled WGS sequence"/>
</dbReference>
<dbReference type="InterPro" id="IPR007485">
    <property type="entry name" value="LPS_assembly_LptE"/>
</dbReference>
<dbReference type="OrthoDB" id="7629596at2"/>
<feature type="signal peptide" evidence="1">
    <location>
        <begin position="1"/>
        <end position="19"/>
    </location>
</feature>
<evidence type="ECO:0000313" key="3">
    <source>
        <dbReference type="Proteomes" id="UP000266385"/>
    </source>
</evidence>
<dbReference type="PROSITE" id="PS51257">
    <property type="entry name" value="PROKAR_LIPOPROTEIN"/>
    <property type="match status" value="1"/>
</dbReference>
<keyword evidence="3" id="KW-1185">Reference proteome</keyword>
<evidence type="ECO:0008006" key="4">
    <source>
        <dbReference type="Google" id="ProtNLM"/>
    </source>
</evidence>
<evidence type="ECO:0000313" key="2">
    <source>
        <dbReference type="EMBL" id="RIJ30373.1"/>
    </source>
</evidence>
<dbReference type="GO" id="GO:0019867">
    <property type="term" value="C:outer membrane"/>
    <property type="evidence" value="ECO:0007669"/>
    <property type="project" value="InterPro"/>
</dbReference>
<feature type="chain" id="PRO_5017380575" description="LPS-assembly lipoprotein" evidence="1">
    <location>
        <begin position="20"/>
        <end position="161"/>
    </location>
</feature>
<organism evidence="2 3">
    <name type="scientific">Henriciella mobilis</name>
    <dbReference type="NCBI Taxonomy" id="2305467"/>
    <lineage>
        <taxon>Bacteria</taxon>
        <taxon>Pseudomonadati</taxon>
        <taxon>Pseudomonadota</taxon>
        <taxon>Alphaproteobacteria</taxon>
        <taxon>Hyphomonadales</taxon>
        <taxon>Hyphomonadaceae</taxon>
        <taxon>Henriciella</taxon>
    </lineage>
</organism>
<accession>A0A399RIK2</accession>
<dbReference type="Gene3D" id="3.30.160.150">
    <property type="entry name" value="Lipoprotein like domain"/>
    <property type="match status" value="1"/>
</dbReference>
<dbReference type="RefSeq" id="WP_119375692.1">
    <property type="nucleotide sequence ID" value="NZ_QWFX01000006.1"/>
</dbReference>
<keyword evidence="1" id="KW-0732">Signal</keyword>
<dbReference type="GO" id="GO:0043165">
    <property type="term" value="P:Gram-negative-bacterium-type cell outer membrane assembly"/>
    <property type="evidence" value="ECO:0007669"/>
    <property type="project" value="InterPro"/>
</dbReference>
<name>A0A399RIK2_9PROT</name>
<proteinExistence type="predicted"/>
<dbReference type="Pfam" id="PF04390">
    <property type="entry name" value="LptE"/>
    <property type="match status" value="1"/>
</dbReference>